<proteinExistence type="predicted"/>
<reference evidence="1 2" key="1">
    <citation type="journal article" date="2023" name="J. Hered.">
        <title>Chromosome-level genome of the wood stork (Mycteria americana) provides insight into avian chromosome evolution.</title>
        <authorList>
            <person name="Flamio R. Jr."/>
            <person name="Ramstad K.M."/>
        </authorList>
    </citation>
    <scope>NUCLEOTIDE SEQUENCE [LARGE SCALE GENOMIC DNA]</scope>
    <source>
        <strain evidence="1">JAX WOST 10</strain>
    </source>
</reference>
<name>A0AAN7S7L9_MYCAM</name>
<organism evidence="1 2">
    <name type="scientific">Mycteria americana</name>
    <name type="common">Wood stork</name>
    <dbReference type="NCBI Taxonomy" id="33587"/>
    <lineage>
        <taxon>Eukaryota</taxon>
        <taxon>Metazoa</taxon>
        <taxon>Chordata</taxon>
        <taxon>Craniata</taxon>
        <taxon>Vertebrata</taxon>
        <taxon>Euteleostomi</taxon>
        <taxon>Archelosauria</taxon>
        <taxon>Archosauria</taxon>
        <taxon>Dinosauria</taxon>
        <taxon>Saurischia</taxon>
        <taxon>Theropoda</taxon>
        <taxon>Coelurosauria</taxon>
        <taxon>Aves</taxon>
        <taxon>Neognathae</taxon>
        <taxon>Neoaves</taxon>
        <taxon>Aequornithes</taxon>
        <taxon>Ciconiiformes</taxon>
        <taxon>Ciconiidae</taxon>
        <taxon>Mycteria</taxon>
    </lineage>
</organism>
<comment type="caution">
    <text evidence="1">The sequence shown here is derived from an EMBL/GenBank/DDBJ whole genome shotgun (WGS) entry which is preliminary data.</text>
</comment>
<dbReference type="EMBL" id="JAUNZN010000001">
    <property type="protein sequence ID" value="KAK4831170.1"/>
    <property type="molecule type" value="Genomic_DNA"/>
</dbReference>
<sequence>MEMPVINGQSKTLKLLKAPSNLALNTSRDGASTASLGNLFQCLATLIVKNFFLISNLNLPSFSLKPLPLVLSLQALVKSPPPAFLYPFRVLEGCYKVSLEPSLLQAEHPNSLSLS</sequence>
<dbReference type="AlphaFoldDB" id="A0AAN7S7L9"/>
<keyword evidence="2" id="KW-1185">Reference proteome</keyword>
<protein>
    <submittedName>
        <fullName evidence="1">Uncharacterized protein</fullName>
    </submittedName>
</protein>
<evidence type="ECO:0000313" key="2">
    <source>
        <dbReference type="Proteomes" id="UP001333110"/>
    </source>
</evidence>
<evidence type="ECO:0000313" key="1">
    <source>
        <dbReference type="EMBL" id="KAK4831170.1"/>
    </source>
</evidence>
<accession>A0AAN7S7L9</accession>
<dbReference type="Proteomes" id="UP001333110">
    <property type="component" value="Unassembled WGS sequence"/>
</dbReference>
<gene>
    <name evidence="1" type="ORF">QYF61_015640</name>
</gene>